<dbReference type="HOGENOM" id="CLU_138456_0_0_10"/>
<accession>L0FUV5</accession>
<dbReference type="STRING" id="926556.Echvi_0539"/>
<keyword evidence="2" id="KW-1185">Reference proteome</keyword>
<evidence type="ECO:0000313" key="2">
    <source>
        <dbReference type="Proteomes" id="UP000010796"/>
    </source>
</evidence>
<dbReference type="PATRIC" id="fig|926556.3.peg.534"/>
<dbReference type="eggNOG" id="ENOG5032SI8">
    <property type="taxonomic scope" value="Bacteria"/>
</dbReference>
<dbReference type="Proteomes" id="UP000010796">
    <property type="component" value="Chromosome"/>
</dbReference>
<dbReference type="Pfam" id="PF11236">
    <property type="entry name" value="DUF3037"/>
    <property type="match status" value="1"/>
</dbReference>
<dbReference type="AlphaFoldDB" id="L0FUV5"/>
<sequence>MQIISPKKQKMQGQLLYDYAIIRVVPRVEREEFINVGVIICGTKSGYLQAKLHLNESKLLTLDPEADVSMIKENLASFEKICQGSKGPIATMDKASRFRWLTAVRSSVIQTSRPHSGFSHNLDDTLARLFKEYVL</sequence>
<protein>
    <recommendedName>
        <fullName evidence="3">DUF3037 domain-containing protein</fullName>
    </recommendedName>
</protein>
<gene>
    <name evidence="1" type="ordered locus">Echvi_0539</name>
</gene>
<dbReference type="KEGG" id="evi:Echvi_0539"/>
<proteinExistence type="predicted"/>
<name>L0FUV5_ECHVK</name>
<dbReference type="InterPro" id="IPR021398">
    <property type="entry name" value="DUF3037"/>
</dbReference>
<organism evidence="1 2">
    <name type="scientific">Echinicola vietnamensis (strain DSM 17526 / LMG 23754 / KMM 6221)</name>
    <dbReference type="NCBI Taxonomy" id="926556"/>
    <lineage>
        <taxon>Bacteria</taxon>
        <taxon>Pseudomonadati</taxon>
        <taxon>Bacteroidota</taxon>
        <taxon>Cytophagia</taxon>
        <taxon>Cytophagales</taxon>
        <taxon>Cyclobacteriaceae</taxon>
        <taxon>Echinicola</taxon>
    </lineage>
</organism>
<dbReference type="EMBL" id="CP003346">
    <property type="protein sequence ID" value="AGA76818.1"/>
    <property type="molecule type" value="Genomic_DNA"/>
</dbReference>
<reference evidence="2" key="1">
    <citation type="submission" date="2012-02" db="EMBL/GenBank/DDBJ databases">
        <title>The complete genome of Echinicola vietnamensis DSM 17526.</title>
        <authorList>
            <person name="Lucas S."/>
            <person name="Copeland A."/>
            <person name="Lapidus A."/>
            <person name="Glavina del Rio T."/>
            <person name="Dalin E."/>
            <person name="Tice H."/>
            <person name="Bruce D."/>
            <person name="Goodwin L."/>
            <person name="Pitluck S."/>
            <person name="Peters L."/>
            <person name="Ovchinnikova G."/>
            <person name="Teshima H."/>
            <person name="Kyrpides N."/>
            <person name="Mavromatis K."/>
            <person name="Ivanova N."/>
            <person name="Brettin T."/>
            <person name="Detter J.C."/>
            <person name="Han C."/>
            <person name="Larimer F."/>
            <person name="Land M."/>
            <person name="Hauser L."/>
            <person name="Markowitz V."/>
            <person name="Cheng J.-F."/>
            <person name="Hugenholtz P."/>
            <person name="Woyke T."/>
            <person name="Wu D."/>
            <person name="Brambilla E."/>
            <person name="Klenk H.-P."/>
            <person name="Eisen J.A."/>
        </authorList>
    </citation>
    <scope>NUCLEOTIDE SEQUENCE [LARGE SCALE GENOMIC DNA]</scope>
    <source>
        <strain evidence="2">DSM 17526 / LMG 23754 / KMM 6221</strain>
    </source>
</reference>
<evidence type="ECO:0008006" key="3">
    <source>
        <dbReference type="Google" id="ProtNLM"/>
    </source>
</evidence>
<evidence type="ECO:0000313" key="1">
    <source>
        <dbReference type="EMBL" id="AGA76818.1"/>
    </source>
</evidence>